<dbReference type="InterPro" id="IPR005814">
    <property type="entry name" value="Aminotrans_3"/>
</dbReference>
<dbReference type="InterPro" id="IPR011009">
    <property type="entry name" value="Kinase-like_dom_sf"/>
</dbReference>
<dbReference type="InterPro" id="IPR015421">
    <property type="entry name" value="PyrdxlP-dep_Trfase_major"/>
</dbReference>
<dbReference type="SUPFAM" id="SSF53383">
    <property type="entry name" value="PLP-dependent transferases"/>
    <property type="match status" value="1"/>
</dbReference>
<dbReference type="Proteomes" id="UP000254869">
    <property type="component" value="Unassembled WGS sequence"/>
</dbReference>
<feature type="domain" description="M23ase beta-sheet core" evidence="3">
    <location>
        <begin position="355"/>
        <end position="437"/>
    </location>
</feature>
<evidence type="ECO:0000259" key="3">
    <source>
        <dbReference type="Pfam" id="PF01551"/>
    </source>
</evidence>
<evidence type="ECO:0000313" key="6">
    <source>
        <dbReference type="Proteomes" id="UP000254869"/>
    </source>
</evidence>
<dbReference type="Gene3D" id="3.90.1200.10">
    <property type="match status" value="1"/>
</dbReference>
<dbReference type="PANTHER" id="PTHR45688">
    <property type="match status" value="1"/>
</dbReference>
<evidence type="ECO:0000259" key="4">
    <source>
        <dbReference type="Pfam" id="PF01636"/>
    </source>
</evidence>
<dbReference type="Pfam" id="PF00202">
    <property type="entry name" value="Aminotran_3"/>
    <property type="match status" value="1"/>
</dbReference>
<keyword evidence="5" id="KW-0032">Aminotransferase</keyword>
<dbReference type="RefSeq" id="WP_082875716.1">
    <property type="nucleotide sequence ID" value="NZ_QQBC01000006.1"/>
</dbReference>
<proteinExistence type="inferred from homology"/>
<protein>
    <submittedName>
        <fullName evidence="5">4-aminobutyrate aminotransferase-like enzyme</fullName>
    </submittedName>
</protein>
<organism evidence="5 6">
    <name type="scientific">Nocardia pseudobrasiliensis</name>
    <dbReference type="NCBI Taxonomy" id="45979"/>
    <lineage>
        <taxon>Bacteria</taxon>
        <taxon>Bacillati</taxon>
        <taxon>Actinomycetota</taxon>
        <taxon>Actinomycetes</taxon>
        <taxon>Mycobacteriales</taxon>
        <taxon>Nocardiaceae</taxon>
        <taxon>Nocardia</taxon>
    </lineage>
</organism>
<comment type="caution">
    <text evidence="5">The sequence shown here is derived from an EMBL/GenBank/DDBJ whole genome shotgun (WGS) entry which is preliminary data.</text>
</comment>
<keyword evidence="6" id="KW-1185">Reference proteome</keyword>
<gene>
    <name evidence="5" type="ORF">DFR76_106446</name>
</gene>
<name>A0A370I872_9NOCA</name>
<dbReference type="InterPro" id="IPR015424">
    <property type="entry name" value="PyrdxlP-dep_Trfase"/>
</dbReference>
<feature type="domain" description="Aminoglycoside phosphotransferase" evidence="4">
    <location>
        <begin position="37"/>
        <end position="245"/>
    </location>
</feature>
<sequence>MTRRLSAETLATLAETLFGVAAEAVPLAGECQLNARLDVDGRPRYLLKIYDADAPEVVLQEALHAHLAEPESALRHSATTVIDGRSRVAHLLDWVEGAVWAAAGPADTARLVGLGAAVARLDTALAGFDHPALDRPYRWNPLYGNELQRTLPILTDRDRPIVEYGLSRLAAILPTLRSLPRQAIHNDANDHNVIVAADGSIAGIIDFGDIVRAPRVCGLAVAMTYVQLDTPDPISAATAVASGYHGESPLTATELALLPDLIDIRLATSVANAAEQYAADPTNDYLTISQPQIRRLVATSADHPRPLLEARLRDACGYRPIAAERAIVSWLRSAECRPARILRTIDIRPPSDERVHLGVELCGAPGEPVLSPLDGTVIAVDEPNNAVLLEHHTGDGTPFWSRLRHLGERTAEQGDHLRAGDPLAHLPTDEPHLHLQLFTTLLDRLTDLPHTADPAEQDIWESISPYPNLLLRQPISPRSIRRRTASEIAARRRSNLSAALSLSYDEPLHIASGRGAELIDAHGRRYLDLVNNVCHVGHCHPRVVEALSTQAGLLNTNTRYLHANLTDYARRLAATFPDPLNVVFLTNSGSEANDLALRLARTATGREHTLVLDWAYHGNLTSLIEISPYKFNGRGGLGPGPRVRICAVPDPYRGEFGSDGRRYVADVAAHCAELTAARTPPAAFIHESIPGCAGQIDLADGYLEHAYATARAAGALCIADEVQCGFGRVGTHMWAFERHGVTPDIVTLGKPIGNGHPIGAVVTTPQVARRFVTGMEYFNTFGGNPVSCAVASAVLDVMEDERLTAHAQIVGGRLRTVLESLAERHDAIGDVRGRGLFLGVDVVTDRQSKRPDRAVAERIVEVAKHEGILLSTDGPANNVLKIKPPMVLSMTQAEHAAAVIGNALDQIRSSSSKCENFTERRG</sequence>
<dbReference type="InterPro" id="IPR015422">
    <property type="entry name" value="PyrdxlP-dep_Trfase_small"/>
</dbReference>
<dbReference type="Pfam" id="PF01636">
    <property type="entry name" value="APH"/>
    <property type="match status" value="1"/>
</dbReference>
<dbReference type="PROSITE" id="PS00600">
    <property type="entry name" value="AA_TRANSFER_CLASS_3"/>
    <property type="match status" value="1"/>
</dbReference>
<dbReference type="GO" id="GO:0030170">
    <property type="term" value="F:pyridoxal phosphate binding"/>
    <property type="evidence" value="ECO:0007669"/>
    <property type="project" value="InterPro"/>
</dbReference>
<dbReference type="PANTHER" id="PTHR45688:SF13">
    <property type="entry name" value="ALANINE--GLYOXYLATE AMINOTRANSFERASE 2-LIKE"/>
    <property type="match status" value="1"/>
</dbReference>
<dbReference type="InterPro" id="IPR011055">
    <property type="entry name" value="Dup_hybrid_motif"/>
</dbReference>
<dbReference type="EMBL" id="QQBC01000006">
    <property type="protein sequence ID" value="RDI65574.1"/>
    <property type="molecule type" value="Genomic_DNA"/>
</dbReference>
<keyword evidence="5" id="KW-0808">Transferase</keyword>
<accession>A0A370I872</accession>
<dbReference type="InterPro" id="IPR002575">
    <property type="entry name" value="Aminoglycoside_PTrfase"/>
</dbReference>
<dbReference type="CDD" id="cd12797">
    <property type="entry name" value="M23_peptidase"/>
    <property type="match status" value="1"/>
</dbReference>
<evidence type="ECO:0000256" key="2">
    <source>
        <dbReference type="ARBA" id="ARBA00022898"/>
    </source>
</evidence>
<dbReference type="SUPFAM" id="SSF51261">
    <property type="entry name" value="Duplicated hybrid motif"/>
    <property type="match status" value="1"/>
</dbReference>
<comment type="similarity">
    <text evidence="1">Belongs to the class-III pyridoxal-phosphate-dependent aminotransferase family.</text>
</comment>
<reference evidence="5 6" key="1">
    <citation type="submission" date="2018-07" db="EMBL/GenBank/DDBJ databases">
        <title>Genomic Encyclopedia of Type Strains, Phase IV (KMG-IV): sequencing the most valuable type-strain genomes for metagenomic binning, comparative biology and taxonomic classification.</title>
        <authorList>
            <person name="Goeker M."/>
        </authorList>
    </citation>
    <scope>NUCLEOTIDE SEQUENCE [LARGE SCALE GENOMIC DNA]</scope>
    <source>
        <strain evidence="5 6">DSM 44290</strain>
    </source>
</reference>
<evidence type="ECO:0000313" key="5">
    <source>
        <dbReference type="EMBL" id="RDI65574.1"/>
    </source>
</evidence>
<dbReference type="GO" id="GO:0008483">
    <property type="term" value="F:transaminase activity"/>
    <property type="evidence" value="ECO:0007669"/>
    <property type="project" value="UniProtKB-KW"/>
</dbReference>
<dbReference type="AlphaFoldDB" id="A0A370I872"/>
<dbReference type="Gene3D" id="3.40.640.10">
    <property type="entry name" value="Type I PLP-dependent aspartate aminotransferase-like (Major domain)"/>
    <property type="match status" value="1"/>
</dbReference>
<dbReference type="STRING" id="1210086.GCA_001613105_01995"/>
<dbReference type="InterPro" id="IPR049704">
    <property type="entry name" value="Aminotrans_3_PPA_site"/>
</dbReference>
<dbReference type="Gene3D" id="3.90.1150.10">
    <property type="entry name" value="Aspartate Aminotransferase, domain 1"/>
    <property type="match status" value="1"/>
</dbReference>
<evidence type="ECO:0000256" key="1">
    <source>
        <dbReference type="ARBA" id="ARBA00008954"/>
    </source>
</evidence>
<dbReference type="InterPro" id="IPR016047">
    <property type="entry name" value="M23ase_b-sheet_dom"/>
</dbReference>
<dbReference type="SUPFAM" id="SSF56112">
    <property type="entry name" value="Protein kinase-like (PK-like)"/>
    <property type="match status" value="1"/>
</dbReference>
<dbReference type="CDD" id="cd00610">
    <property type="entry name" value="OAT_like"/>
    <property type="match status" value="1"/>
</dbReference>
<keyword evidence="2" id="KW-0663">Pyridoxal phosphate</keyword>
<dbReference type="Pfam" id="PF01551">
    <property type="entry name" value="Peptidase_M23"/>
    <property type="match status" value="1"/>
</dbReference>
<dbReference type="Gene3D" id="2.70.70.10">
    <property type="entry name" value="Glucose Permease (Domain IIA)"/>
    <property type="match status" value="1"/>
</dbReference>